<keyword evidence="3" id="KW-0677">Repeat</keyword>
<keyword evidence="2 9" id="KW-0812">Transmembrane</keyword>
<gene>
    <name evidence="11" type="ORF">OIU84_026999</name>
</gene>
<dbReference type="Pfam" id="PF12796">
    <property type="entry name" value="Ank_2"/>
    <property type="match status" value="2"/>
</dbReference>
<comment type="caution">
    <text evidence="11">The sequence shown here is derived from an EMBL/GenBank/DDBJ whole genome shotgun (WGS) entry which is preliminary data.</text>
</comment>
<evidence type="ECO:0000313" key="12">
    <source>
        <dbReference type="Proteomes" id="UP001162972"/>
    </source>
</evidence>
<dbReference type="InterPro" id="IPR026961">
    <property type="entry name" value="PGG_dom"/>
</dbReference>
<dbReference type="GO" id="GO:0005886">
    <property type="term" value="C:plasma membrane"/>
    <property type="evidence" value="ECO:0007669"/>
    <property type="project" value="TreeGrafter"/>
</dbReference>
<dbReference type="AlphaFoldDB" id="A0AAD6KGK4"/>
<feature type="repeat" description="ANK" evidence="7">
    <location>
        <begin position="157"/>
        <end position="189"/>
    </location>
</feature>
<evidence type="ECO:0000313" key="11">
    <source>
        <dbReference type="EMBL" id="KAJ6421972.1"/>
    </source>
</evidence>
<dbReference type="PROSITE" id="PS50088">
    <property type="entry name" value="ANK_REPEAT"/>
    <property type="match status" value="1"/>
</dbReference>
<dbReference type="InterPro" id="IPR036770">
    <property type="entry name" value="Ankyrin_rpt-contain_sf"/>
</dbReference>
<feature type="transmembrane region" description="Helical" evidence="9">
    <location>
        <begin position="679"/>
        <end position="699"/>
    </location>
</feature>
<keyword evidence="12" id="KW-1185">Reference proteome</keyword>
<evidence type="ECO:0000256" key="8">
    <source>
        <dbReference type="SAM" id="MobiDB-lite"/>
    </source>
</evidence>
<protein>
    <recommendedName>
        <fullName evidence="10">PGG domain-containing protein</fullName>
    </recommendedName>
</protein>
<evidence type="ECO:0000256" key="6">
    <source>
        <dbReference type="ARBA" id="ARBA00023136"/>
    </source>
</evidence>
<feature type="transmembrane region" description="Helical" evidence="9">
    <location>
        <begin position="616"/>
        <end position="640"/>
    </location>
</feature>
<feature type="transmembrane region" description="Helical" evidence="9">
    <location>
        <begin position="524"/>
        <end position="545"/>
    </location>
</feature>
<dbReference type="SMART" id="SM00248">
    <property type="entry name" value="ANK"/>
    <property type="match status" value="9"/>
</dbReference>
<evidence type="ECO:0000259" key="10">
    <source>
        <dbReference type="Pfam" id="PF13962"/>
    </source>
</evidence>
<keyword evidence="4 9" id="KW-1133">Transmembrane helix</keyword>
<evidence type="ECO:0000256" key="1">
    <source>
        <dbReference type="ARBA" id="ARBA00004141"/>
    </source>
</evidence>
<keyword evidence="6 9" id="KW-0472">Membrane</keyword>
<evidence type="ECO:0000256" key="9">
    <source>
        <dbReference type="SAM" id="Phobius"/>
    </source>
</evidence>
<evidence type="ECO:0000256" key="5">
    <source>
        <dbReference type="ARBA" id="ARBA00023043"/>
    </source>
</evidence>
<evidence type="ECO:0000256" key="7">
    <source>
        <dbReference type="PROSITE-ProRule" id="PRU00023"/>
    </source>
</evidence>
<dbReference type="Gene3D" id="1.25.40.20">
    <property type="entry name" value="Ankyrin repeat-containing domain"/>
    <property type="match status" value="3"/>
</dbReference>
<dbReference type="PANTHER" id="PTHR24186:SF46">
    <property type="entry name" value="PROTEIN ACCELERATED CELL DEATH 6-LIKE"/>
    <property type="match status" value="1"/>
</dbReference>
<dbReference type="PANTHER" id="PTHR24186">
    <property type="entry name" value="PROTEIN PHOSPHATASE 1 REGULATORY SUBUNIT"/>
    <property type="match status" value="1"/>
</dbReference>
<dbReference type="Pfam" id="PF13962">
    <property type="entry name" value="PGG"/>
    <property type="match status" value="1"/>
</dbReference>
<feature type="region of interest" description="Disordered" evidence="8">
    <location>
        <begin position="418"/>
        <end position="458"/>
    </location>
</feature>
<evidence type="ECO:0000256" key="2">
    <source>
        <dbReference type="ARBA" id="ARBA00022692"/>
    </source>
</evidence>
<feature type="transmembrane region" description="Helical" evidence="9">
    <location>
        <begin position="646"/>
        <end position="672"/>
    </location>
</feature>
<dbReference type="Proteomes" id="UP001162972">
    <property type="component" value="Chromosome 19"/>
</dbReference>
<sequence length="711" mass="79282">MELSINIPSQPSNQRGENFRKWKAESFPAHIPSSYDPKKMMDKKLYNYAAKDRFDELFDHLWRLSSMDLSSIIYAQGSPSGNSLLHVSASHGAKYVTELLLQHFPSLMTAKNLHDDTALHLAAGAGQLETTKVLINKAKGHGEATDFYNILEMKNDRGNTALHDAVINGHRDVASFLVSECSKLCYSENNDHESPLYHAVENNDQKMLSILMRAIPNDVDLLEKLKGKSPVHAAVQGRKRKILKQIAKGKPELLHQKDEQRENPLHCAAFLGYVLETQFLLKEYRDGAIQKNNEGNMPIHVASKKGHVGVVDAYISEWSDPTEFLNTKRQNILHVAAEKGRHQVVKHILQNQNLKPLINMQDLDGNTPLHLASMHGRSIAAFNLVRSPKVDKNKANGEKLTPYEIAEKQSKIVGLEFSGEQIPKGKGNQQVGPDDRKGGEGKLNYYGAGNQVGPDDRKGGEGKLDYYGAVTNLFYRFVVQLMTLSVLHFWGIPKKFGVGPKKHRVEYFRIKGRPLPREEIKGRISTLLVVSVLIASVTFAGALQLPKSSDLHKKTASNTTTNSTTIQNQGISEENEDILRNVYIYLVLVALNASVMASIILSWAQLYDVKVAAHAVWLASVLTGGAIYLMCIAFVFAVAIDVSQHFSFFVVSLVVGGVLFLFQTLVSIPLIIPPSANHIIESIASPLIYLLIFALYYFLDWLSFKLKKKEE</sequence>
<feature type="transmembrane region" description="Helical" evidence="9">
    <location>
        <begin position="582"/>
        <end position="604"/>
    </location>
</feature>
<comment type="subcellular location">
    <subcellularLocation>
        <location evidence="1">Membrane</location>
        <topology evidence="1">Multi-pass membrane protein</topology>
    </subcellularLocation>
</comment>
<dbReference type="EMBL" id="JAPFFJ010000007">
    <property type="protein sequence ID" value="KAJ6421972.1"/>
    <property type="molecule type" value="Genomic_DNA"/>
</dbReference>
<dbReference type="InterPro" id="IPR002110">
    <property type="entry name" value="Ankyrin_rpt"/>
</dbReference>
<evidence type="ECO:0000256" key="3">
    <source>
        <dbReference type="ARBA" id="ARBA00022737"/>
    </source>
</evidence>
<organism evidence="11 12">
    <name type="scientific">Salix udensis</name>
    <dbReference type="NCBI Taxonomy" id="889485"/>
    <lineage>
        <taxon>Eukaryota</taxon>
        <taxon>Viridiplantae</taxon>
        <taxon>Streptophyta</taxon>
        <taxon>Embryophyta</taxon>
        <taxon>Tracheophyta</taxon>
        <taxon>Spermatophyta</taxon>
        <taxon>Magnoliopsida</taxon>
        <taxon>eudicotyledons</taxon>
        <taxon>Gunneridae</taxon>
        <taxon>Pentapetalae</taxon>
        <taxon>rosids</taxon>
        <taxon>fabids</taxon>
        <taxon>Malpighiales</taxon>
        <taxon>Salicaceae</taxon>
        <taxon>Saliceae</taxon>
        <taxon>Salix</taxon>
    </lineage>
</organism>
<accession>A0AAD6KGK4</accession>
<dbReference type="SUPFAM" id="SSF48403">
    <property type="entry name" value="Ankyrin repeat"/>
    <property type="match status" value="2"/>
</dbReference>
<feature type="domain" description="PGG" evidence="10">
    <location>
        <begin position="518"/>
        <end position="639"/>
    </location>
</feature>
<keyword evidence="5 7" id="KW-0040">ANK repeat</keyword>
<evidence type="ECO:0000256" key="4">
    <source>
        <dbReference type="ARBA" id="ARBA00022989"/>
    </source>
</evidence>
<reference evidence="11 12" key="1">
    <citation type="journal article" date="2023" name="Int. J. Mol. Sci.">
        <title>De Novo Assembly and Annotation of 11 Diverse Shrub Willow (Salix) Genomes Reveals Novel Gene Organization in Sex-Linked Regions.</title>
        <authorList>
            <person name="Hyden B."/>
            <person name="Feng K."/>
            <person name="Yates T.B."/>
            <person name="Jawdy S."/>
            <person name="Cereghino C."/>
            <person name="Smart L.B."/>
            <person name="Muchero W."/>
        </authorList>
    </citation>
    <scope>NUCLEOTIDE SEQUENCE [LARGE SCALE GENOMIC DNA]</scope>
    <source>
        <tissue evidence="11">Shoot tip</tissue>
    </source>
</reference>
<proteinExistence type="predicted"/>
<name>A0AAD6KGK4_9ROSI</name>
<dbReference type="PROSITE" id="PS50297">
    <property type="entry name" value="ANK_REP_REGION"/>
    <property type="match status" value="1"/>
</dbReference>